<protein>
    <submittedName>
        <fullName evidence="2">Heavy-metal-associated domain-containing protein</fullName>
    </submittedName>
</protein>
<feature type="domain" description="HMA" evidence="1">
    <location>
        <begin position="6"/>
        <end position="61"/>
    </location>
</feature>
<keyword evidence="3" id="KW-1185">Reference proteome</keyword>
<evidence type="ECO:0000313" key="3">
    <source>
        <dbReference type="Proteomes" id="UP001299068"/>
    </source>
</evidence>
<comment type="caution">
    <text evidence="2">The sequence shown here is derived from an EMBL/GenBank/DDBJ whole genome shotgun (WGS) entry which is preliminary data.</text>
</comment>
<proteinExistence type="predicted"/>
<dbReference type="Gene3D" id="3.30.70.100">
    <property type="match status" value="1"/>
</dbReference>
<dbReference type="InterPro" id="IPR006121">
    <property type="entry name" value="HMA_dom"/>
</dbReference>
<dbReference type="RefSeq" id="WP_221861155.1">
    <property type="nucleotide sequence ID" value="NZ_JAIKTU010000007.1"/>
</dbReference>
<reference evidence="2 3" key="1">
    <citation type="journal article" date="2021" name="Cell Host Microbe">
        <title>in vivo commensal control of Clostridioides difficile virulence.</title>
        <authorList>
            <person name="Girinathan B.P."/>
            <person name="Dibenedetto N."/>
            <person name="Worley J.N."/>
            <person name="Peltier J."/>
            <person name="Arrieta-Ortiz M.L."/>
            <person name="Rupa Christinal Immanuel S."/>
            <person name="Lavin R."/>
            <person name="Delaney M.L."/>
            <person name="Cummins C."/>
            <person name="Hoffmann M."/>
            <person name="Luo Y."/>
            <person name="Gonzalez-Escalona N."/>
            <person name="Allard M."/>
            <person name="Onderdonk A.B."/>
            <person name="Gerber G.K."/>
            <person name="Sonenshein A.L."/>
            <person name="Baliga N."/>
            <person name="Dupuy B."/>
            <person name="Bry L."/>
        </authorList>
    </citation>
    <scope>NUCLEOTIDE SEQUENCE [LARGE SCALE GENOMIC DNA]</scope>
    <source>
        <strain evidence="2 3">DSM 599</strain>
    </source>
</reference>
<organism evidence="2 3">
    <name type="scientific">Clostridium sardiniense</name>
    <name type="common">Clostridium absonum</name>
    <dbReference type="NCBI Taxonomy" id="29369"/>
    <lineage>
        <taxon>Bacteria</taxon>
        <taxon>Bacillati</taxon>
        <taxon>Bacillota</taxon>
        <taxon>Clostridia</taxon>
        <taxon>Eubacteriales</taxon>
        <taxon>Clostridiaceae</taxon>
        <taxon>Clostridium</taxon>
    </lineage>
</organism>
<dbReference type="Pfam" id="PF00403">
    <property type="entry name" value="HMA"/>
    <property type="match status" value="1"/>
</dbReference>
<dbReference type="CDD" id="cd00371">
    <property type="entry name" value="HMA"/>
    <property type="match status" value="1"/>
</dbReference>
<evidence type="ECO:0000313" key="2">
    <source>
        <dbReference type="EMBL" id="MBY0755818.1"/>
    </source>
</evidence>
<dbReference type="EMBL" id="JAIKTU010000007">
    <property type="protein sequence ID" value="MBY0755818.1"/>
    <property type="molecule type" value="Genomic_DNA"/>
</dbReference>
<dbReference type="InterPro" id="IPR036163">
    <property type="entry name" value="HMA_dom_sf"/>
</dbReference>
<dbReference type="SUPFAM" id="SSF55008">
    <property type="entry name" value="HMA, heavy metal-associated domain"/>
    <property type="match status" value="1"/>
</dbReference>
<name>A0ABS7KYC2_CLOSR</name>
<dbReference type="Proteomes" id="UP001299068">
    <property type="component" value="Unassembled WGS sequence"/>
</dbReference>
<evidence type="ECO:0000259" key="1">
    <source>
        <dbReference type="Pfam" id="PF00403"/>
    </source>
</evidence>
<accession>A0ABS7KYC2</accession>
<sequence>MTKYKIKIDGMGCQKCVDNVERAFAGDGRIKQYEVKVGEAIVECDLTKEELKDLIDDAGYDLETVEEIEKM</sequence>
<gene>
    <name evidence="2" type="ORF">K5V21_10165</name>
</gene>